<dbReference type="Gene3D" id="1.10.10.10">
    <property type="entry name" value="Winged helix-like DNA-binding domain superfamily/Winged helix DNA-binding domain"/>
    <property type="match status" value="1"/>
</dbReference>
<dbReference type="SMART" id="SM00347">
    <property type="entry name" value="HTH_MARR"/>
    <property type="match status" value="1"/>
</dbReference>
<dbReference type="Proteomes" id="UP001500665">
    <property type="component" value="Unassembled WGS sequence"/>
</dbReference>
<evidence type="ECO:0000256" key="3">
    <source>
        <dbReference type="ARBA" id="ARBA00023163"/>
    </source>
</evidence>
<keyword evidence="6" id="KW-1185">Reference proteome</keyword>
<comment type="caution">
    <text evidence="5">The sequence shown here is derived from an EMBL/GenBank/DDBJ whole genome shotgun (WGS) entry which is preliminary data.</text>
</comment>
<dbReference type="InterPro" id="IPR036388">
    <property type="entry name" value="WH-like_DNA-bd_sf"/>
</dbReference>
<dbReference type="SUPFAM" id="SSF46785">
    <property type="entry name" value="Winged helix' DNA-binding domain"/>
    <property type="match status" value="1"/>
</dbReference>
<name>A0ABP4BCH7_9ACTN</name>
<evidence type="ECO:0000256" key="2">
    <source>
        <dbReference type="ARBA" id="ARBA00023125"/>
    </source>
</evidence>
<organism evidence="5 6">
    <name type="scientific">Actinocorallia libanotica</name>
    <dbReference type="NCBI Taxonomy" id="46162"/>
    <lineage>
        <taxon>Bacteria</taxon>
        <taxon>Bacillati</taxon>
        <taxon>Actinomycetota</taxon>
        <taxon>Actinomycetes</taxon>
        <taxon>Streptosporangiales</taxon>
        <taxon>Thermomonosporaceae</taxon>
        <taxon>Actinocorallia</taxon>
    </lineage>
</organism>
<dbReference type="PROSITE" id="PS01117">
    <property type="entry name" value="HTH_MARR_1"/>
    <property type="match status" value="1"/>
</dbReference>
<gene>
    <name evidence="5" type="ORF">GCM10009550_26120</name>
</gene>
<dbReference type="Pfam" id="PF01047">
    <property type="entry name" value="MarR"/>
    <property type="match status" value="1"/>
</dbReference>
<feature type="domain" description="HTH marR-type" evidence="4">
    <location>
        <begin position="39"/>
        <end position="171"/>
    </location>
</feature>
<protein>
    <recommendedName>
        <fullName evidence="4">HTH marR-type domain-containing protein</fullName>
    </recommendedName>
</protein>
<dbReference type="InterPro" id="IPR000835">
    <property type="entry name" value="HTH_MarR-typ"/>
</dbReference>
<evidence type="ECO:0000256" key="1">
    <source>
        <dbReference type="ARBA" id="ARBA00023015"/>
    </source>
</evidence>
<evidence type="ECO:0000259" key="4">
    <source>
        <dbReference type="PROSITE" id="PS50995"/>
    </source>
</evidence>
<dbReference type="PROSITE" id="PS50995">
    <property type="entry name" value="HTH_MARR_2"/>
    <property type="match status" value="1"/>
</dbReference>
<proteinExistence type="predicted"/>
<keyword evidence="1" id="KW-0805">Transcription regulation</keyword>
<sequence length="191" mass="21135">MDAARPAPGGRPLSSHVILHNGGCDTVKLLDDERSRDVARCAFERLLELTEATAAFVKRRLAEHGLSRARASVLWVLHHRGPVTQRELSDLVGVTPRNITGLVDALEADDYVTRRRHPNDRRAMLVSLTAKGAETMNRAQDDFGENAFRLFSDIPAQELDTFLEVSGRLITRVREHAAPCHDAPGRTSPLS</sequence>
<dbReference type="EMBL" id="BAAAHH010000008">
    <property type="protein sequence ID" value="GAA0949131.1"/>
    <property type="molecule type" value="Genomic_DNA"/>
</dbReference>
<evidence type="ECO:0000313" key="5">
    <source>
        <dbReference type="EMBL" id="GAA0949131.1"/>
    </source>
</evidence>
<keyword evidence="2" id="KW-0238">DNA-binding</keyword>
<reference evidence="6" key="1">
    <citation type="journal article" date="2019" name="Int. J. Syst. Evol. Microbiol.">
        <title>The Global Catalogue of Microorganisms (GCM) 10K type strain sequencing project: providing services to taxonomists for standard genome sequencing and annotation.</title>
        <authorList>
            <consortium name="The Broad Institute Genomics Platform"/>
            <consortium name="The Broad Institute Genome Sequencing Center for Infectious Disease"/>
            <person name="Wu L."/>
            <person name="Ma J."/>
        </authorList>
    </citation>
    <scope>NUCLEOTIDE SEQUENCE [LARGE SCALE GENOMIC DNA]</scope>
    <source>
        <strain evidence="6">JCM 10696</strain>
    </source>
</reference>
<dbReference type="PANTHER" id="PTHR33164">
    <property type="entry name" value="TRANSCRIPTIONAL REGULATOR, MARR FAMILY"/>
    <property type="match status" value="1"/>
</dbReference>
<keyword evidence="3" id="KW-0804">Transcription</keyword>
<evidence type="ECO:0000313" key="6">
    <source>
        <dbReference type="Proteomes" id="UP001500665"/>
    </source>
</evidence>
<dbReference type="InterPro" id="IPR039422">
    <property type="entry name" value="MarR/SlyA-like"/>
</dbReference>
<dbReference type="PANTHER" id="PTHR33164:SF43">
    <property type="entry name" value="HTH-TYPE TRANSCRIPTIONAL REPRESSOR YETL"/>
    <property type="match status" value="1"/>
</dbReference>
<dbReference type="InterPro" id="IPR036390">
    <property type="entry name" value="WH_DNA-bd_sf"/>
</dbReference>
<dbReference type="PRINTS" id="PR00598">
    <property type="entry name" value="HTHMARR"/>
</dbReference>
<accession>A0ABP4BCH7</accession>
<dbReference type="InterPro" id="IPR023187">
    <property type="entry name" value="Tscrpt_reg_MarR-type_CS"/>
</dbReference>